<dbReference type="InterPro" id="IPR011006">
    <property type="entry name" value="CheY-like_superfamily"/>
</dbReference>
<reference evidence="5 6" key="1">
    <citation type="submission" date="2016-10" db="EMBL/GenBank/DDBJ databases">
        <authorList>
            <person name="de Groot N.N."/>
        </authorList>
    </citation>
    <scope>NUCLEOTIDE SEQUENCE [LARGE SCALE GENOMIC DNA]</scope>
    <source>
        <strain>GEY</strain>
        <strain evidence="6">DSM 9560</strain>
    </source>
</reference>
<dbReference type="Pfam" id="PF04397">
    <property type="entry name" value="LytTR"/>
    <property type="match status" value="1"/>
</dbReference>
<sequence length="252" mass="28711">MKTVRILIVEDETLTAADIEEKLTAFGYEIIGTVRTYEEAINVVKKDLPDLVLLDIKIAGNKDGIETAKAINQIAQLPIIFLTAHSEQAMVKRAMLAHPSAYILKPFRTEDFVISIDLAIHNFYAFQNQAKPQSGWWDTEKALKDAVFVPSKQGGHEKVWKQDILYLEADGYISTLYTADSHFVISTNIKTIEAQLTDPTFIRISKQHLVNLPHVRRIANSSLWIRDKELVIGREYKEAFFEKIPKLKTKLD</sequence>
<dbReference type="PROSITE" id="PS50110">
    <property type="entry name" value="RESPONSE_REGULATORY"/>
    <property type="match status" value="1"/>
</dbReference>
<dbReference type="GO" id="GO:0003677">
    <property type="term" value="F:DNA binding"/>
    <property type="evidence" value="ECO:0007669"/>
    <property type="project" value="UniProtKB-KW"/>
</dbReference>
<proteinExistence type="predicted"/>
<dbReference type="Gene3D" id="3.40.50.2300">
    <property type="match status" value="1"/>
</dbReference>
<dbReference type="OrthoDB" id="1646880at2"/>
<dbReference type="PANTHER" id="PTHR44591">
    <property type="entry name" value="STRESS RESPONSE REGULATOR PROTEIN 1"/>
    <property type="match status" value="1"/>
</dbReference>
<evidence type="ECO:0000313" key="5">
    <source>
        <dbReference type="EMBL" id="SFF30419.1"/>
    </source>
</evidence>
<dbReference type="SMART" id="SM00850">
    <property type="entry name" value="LytTR"/>
    <property type="match status" value="1"/>
</dbReference>
<gene>
    <name evidence="5" type="ORF">SAMN04488541_102476</name>
</gene>
<dbReference type="EMBL" id="FONY01000024">
    <property type="protein sequence ID" value="SFF30419.1"/>
    <property type="molecule type" value="Genomic_DNA"/>
</dbReference>
<feature type="modified residue" description="4-aspartylphosphate" evidence="2">
    <location>
        <position position="55"/>
    </location>
</feature>
<feature type="domain" description="HTH LytTR-type" evidence="4">
    <location>
        <begin position="148"/>
        <end position="218"/>
    </location>
</feature>
<dbReference type="InterPro" id="IPR050595">
    <property type="entry name" value="Bact_response_regulator"/>
</dbReference>
<dbReference type="InterPro" id="IPR007492">
    <property type="entry name" value="LytTR_DNA-bd_dom"/>
</dbReference>
<dbReference type="Gene3D" id="2.40.50.1020">
    <property type="entry name" value="LytTr DNA-binding domain"/>
    <property type="match status" value="1"/>
</dbReference>
<keyword evidence="6" id="KW-1185">Reference proteome</keyword>
<evidence type="ECO:0000313" key="6">
    <source>
        <dbReference type="Proteomes" id="UP000199513"/>
    </source>
</evidence>
<accession>A0A1I2HKY9</accession>
<name>A0A1I2HKY9_9BACT</name>
<evidence type="ECO:0000259" key="3">
    <source>
        <dbReference type="PROSITE" id="PS50110"/>
    </source>
</evidence>
<dbReference type="PANTHER" id="PTHR44591:SF3">
    <property type="entry name" value="RESPONSE REGULATORY DOMAIN-CONTAINING PROTEIN"/>
    <property type="match status" value="1"/>
</dbReference>
<dbReference type="SUPFAM" id="SSF52172">
    <property type="entry name" value="CheY-like"/>
    <property type="match status" value="1"/>
</dbReference>
<dbReference type="STRING" id="1003.SAMN04488541_102476"/>
<dbReference type="PROSITE" id="PS50930">
    <property type="entry name" value="HTH_LYTTR"/>
    <property type="match status" value="1"/>
</dbReference>
<dbReference type="InterPro" id="IPR001789">
    <property type="entry name" value="Sig_transdc_resp-reg_receiver"/>
</dbReference>
<keyword evidence="5" id="KW-0238">DNA-binding</keyword>
<organism evidence="5 6">
    <name type="scientific">Thermoflexibacter ruber</name>
    <dbReference type="NCBI Taxonomy" id="1003"/>
    <lineage>
        <taxon>Bacteria</taxon>
        <taxon>Pseudomonadati</taxon>
        <taxon>Bacteroidota</taxon>
        <taxon>Cytophagia</taxon>
        <taxon>Cytophagales</taxon>
        <taxon>Thermoflexibacteraceae</taxon>
        <taxon>Thermoflexibacter</taxon>
    </lineage>
</organism>
<evidence type="ECO:0000256" key="2">
    <source>
        <dbReference type="PROSITE-ProRule" id="PRU00169"/>
    </source>
</evidence>
<dbReference type="Proteomes" id="UP000199513">
    <property type="component" value="Unassembled WGS sequence"/>
</dbReference>
<dbReference type="SMART" id="SM00448">
    <property type="entry name" value="REC"/>
    <property type="match status" value="1"/>
</dbReference>
<protein>
    <submittedName>
        <fullName evidence="5">DNA-binding response regulator, LytR/AlgR family</fullName>
    </submittedName>
</protein>
<evidence type="ECO:0000259" key="4">
    <source>
        <dbReference type="PROSITE" id="PS50930"/>
    </source>
</evidence>
<dbReference type="GO" id="GO:0000160">
    <property type="term" value="P:phosphorelay signal transduction system"/>
    <property type="evidence" value="ECO:0007669"/>
    <property type="project" value="InterPro"/>
</dbReference>
<dbReference type="Pfam" id="PF00072">
    <property type="entry name" value="Response_reg"/>
    <property type="match status" value="1"/>
</dbReference>
<keyword evidence="1 2" id="KW-0597">Phosphoprotein</keyword>
<dbReference type="AlphaFoldDB" id="A0A1I2HKY9"/>
<feature type="domain" description="Response regulatory" evidence="3">
    <location>
        <begin position="5"/>
        <end position="120"/>
    </location>
</feature>
<dbReference type="CDD" id="cd17534">
    <property type="entry name" value="REC_DC-like"/>
    <property type="match status" value="1"/>
</dbReference>
<evidence type="ECO:0000256" key="1">
    <source>
        <dbReference type="ARBA" id="ARBA00022553"/>
    </source>
</evidence>